<evidence type="ECO:0000256" key="7">
    <source>
        <dbReference type="SAM" id="Phobius"/>
    </source>
</evidence>
<reference evidence="8" key="1">
    <citation type="submission" date="2021-02" db="EMBL/GenBank/DDBJ databases">
        <authorList>
            <person name="Nowell W R."/>
        </authorList>
    </citation>
    <scope>NUCLEOTIDE SEQUENCE</scope>
</reference>
<feature type="transmembrane region" description="Helical" evidence="7">
    <location>
        <begin position="73"/>
        <end position="94"/>
    </location>
</feature>
<evidence type="ECO:0000313" key="10">
    <source>
        <dbReference type="Proteomes" id="UP000663845"/>
    </source>
</evidence>
<evidence type="ECO:0000256" key="6">
    <source>
        <dbReference type="PIRSR" id="PIRSR604254-1"/>
    </source>
</evidence>
<evidence type="ECO:0000256" key="5">
    <source>
        <dbReference type="ARBA" id="ARBA00023136"/>
    </source>
</evidence>
<dbReference type="GO" id="GO:0016020">
    <property type="term" value="C:membrane"/>
    <property type="evidence" value="ECO:0007669"/>
    <property type="project" value="UniProtKB-SubCell"/>
</dbReference>
<feature type="transmembrane region" description="Helical" evidence="7">
    <location>
        <begin position="234"/>
        <end position="254"/>
    </location>
</feature>
<dbReference type="EMBL" id="CAJNOG010000034">
    <property type="protein sequence ID" value="CAF0808165.1"/>
    <property type="molecule type" value="Genomic_DNA"/>
</dbReference>
<feature type="binding site" evidence="6">
    <location>
        <position position="127"/>
    </location>
    <ligand>
        <name>Zn(2+)</name>
        <dbReference type="ChEBI" id="CHEBI:29105"/>
    </ligand>
</feature>
<dbReference type="PANTHER" id="PTHR20855">
    <property type="entry name" value="ADIPOR/PROGESTIN RECEPTOR-RELATED"/>
    <property type="match status" value="1"/>
</dbReference>
<feature type="transmembrane region" description="Helical" evidence="7">
    <location>
        <begin position="141"/>
        <end position="162"/>
    </location>
</feature>
<comment type="caution">
    <text evidence="8">The sequence shown here is derived from an EMBL/GenBank/DDBJ whole genome shotgun (WGS) entry which is preliminary data.</text>
</comment>
<keyword evidence="3 7" id="KW-0812">Transmembrane</keyword>
<dbReference type="Proteomes" id="UP000663844">
    <property type="component" value="Unassembled WGS sequence"/>
</dbReference>
<evidence type="ECO:0000313" key="8">
    <source>
        <dbReference type="EMBL" id="CAF0808165.1"/>
    </source>
</evidence>
<dbReference type="Pfam" id="PF03006">
    <property type="entry name" value="HlyIII"/>
    <property type="match status" value="1"/>
</dbReference>
<feature type="transmembrane region" description="Helical" evidence="7">
    <location>
        <begin position="174"/>
        <end position="191"/>
    </location>
</feature>
<dbReference type="EMBL" id="CAJOAZ010000681">
    <property type="protein sequence ID" value="CAF3696050.1"/>
    <property type="molecule type" value="Genomic_DNA"/>
</dbReference>
<keyword evidence="6" id="KW-0479">Metal-binding</keyword>
<feature type="transmembrane region" description="Helical" evidence="7">
    <location>
        <begin position="266"/>
        <end position="288"/>
    </location>
</feature>
<dbReference type="GO" id="GO:0046872">
    <property type="term" value="F:metal ion binding"/>
    <property type="evidence" value="ECO:0007669"/>
    <property type="project" value="UniProtKB-KW"/>
</dbReference>
<keyword evidence="4 7" id="KW-1133">Transmembrane helix</keyword>
<feature type="binding site" evidence="6">
    <location>
        <position position="277"/>
    </location>
    <ligand>
        <name>Zn(2+)</name>
        <dbReference type="ChEBI" id="CHEBI:29105"/>
    </ligand>
</feature>
<comment type="similarity">
    <text evidence="2">Belongs to the ADIPOR family.</text>
</comment>
<evidence type="ECO:0000256" key="4">
    <source>
        <dbReference type="ARBA" id="ARBA00022989"/>
    </source>
</evidence>
<proteinExistence type="inferred from homology"/>
<sequence length="306" mass="35822">MDKNPPLCEPNNISCSQKSKITDVDKTFRLYSFDMIPEYLQSNPYIRTGYRHGLNFKGCLTSLIHLNNETVNVWSHLIGAGLFIYFFLHDIYIGKAIPYMLSSTSYYFVLFYTFTIIICMLCSVVFHLFNCISPKHCDGFLKVDLCGIGFGILGCYLCGLHLTFECYENWRMRYVTIIIGIMFITVIYYIHGVKRYLSQNIHVILFLVISLFGILPALHWYYLHGGWSNQFVQYFLPKLIIFYGLLSVGVLAYLTKIPERFFPGYFDILFSSHQIWHFATLAAFIWWYRNGILLMHYRLINPCDAQ</sequence>
<dbReference type="AlphaFoldDB" id="A0A813T2Y2"/>
<dbReference type="InterPro" id="IPR004254">
    <property type="entry name" value="AdipoR/HlyIII-related"/>
</dbReference>
<keyword evidence="5 7" id="KW-0472">Membrane</keyword>
<feature type="transmembrane region" description="Helical" evidence="7">
    <location>
        <begin position="203"/>
        <end position="222"/>
    </location>
</feature>
<comment type="subcellular location">
    <subcellularLocation>
        <location evidence="1">Membrane</location>
        <topology evidence="1">Multi-pass membrane protein</topology>
    </subcellularLocation>
</comment>
<dbReference type="Proteomes" id="UP000663845">
    <property type="component" value="Unassembled WGS sequence"/>
</dbReference>
<organism evidence="8 10">
    <name type="scientific">Adineta steineri</name>
    <dbReference type="NCBI Taxonomy" id="433720"/>
    <lineage>
        <taxon>Eukaryota</taxon>
        <taxon>Metazoa</taxon>
        <taxon>Spiralia</taxon>
        <taxon>Gnathifera</taxon>
        <taxon>Rotifera</taxon>
        <taxon>Eurotatoria</taxon>
        <taxon>Bdelloidea</taxon>
        <taxon>Adinetida</taxon>
        <taxon>Adinetidae</taxon>
        <taxon>Adineta</taxon>
    </lineage>
</organism>
<evidence type="ECO:0000256" key="1">
    <source>
        <dbReference type="ARBA" id="ARBA00004141"/>
    </source>
</evidence>
<evidence type="ECO:0000256" key="2">
    <source>
        <dbReference type="ARBA" id="ARBA00007018"/>
    </source>
</evidence>
<keyword evidence="6" id="KW-0862">Zinc</keyword>
<evidence type="ECO:0000313" key="9">
    <source>
        <dbReference type="EMBL" id="CAF3696050.1"/>
    </source>
</evidence>
<name>A0A813T2Y2_9BILA</name>
<accession>A0A813T2Y2</accession>
<feature type="transmembrane region" description="Helical" evidence="7">
    <location>
        <begin position="106"/>
        <end position="129"/>
    </location>
</feature>
<dbReference type="GO" id="GO:0038023">
    <property type="term" value="F:signaling receptor activity"/>
    <property type="evidence" value="ECO:0007669"/>
    <property type="project" value="TreeGrafter"/>
</dbReference>
<evidence type="ECO:0000256" key="3">
    <source>
        <dbReference type="ARBA" id="ARBA00022692"/>
    </source>
</evidence>
<protein>
    <submittedName>
        <fullName evidence="8">Uncharacterized protein</fullName>
    </submittedName>
</protein>
<feature type="binding site" evidence="6">
    <location>
        <position position="273"/>
    </location>
    <ligand>
        <name>Zn(2+)</name>
        <dbReference type="ChEBI" id="CHEBI:29105"/>
    </ligand>
</feature>
<dbReference type="PANTHER" id="PTHR20855:SF15">
    <property type="entry name" value="PROGESTIN AND ADIPOQ RECEPTOR FAMILY MEMBER 3"/>
    <property type="match status" value="1"/>
</dbReference>
<gene>
    <name evidence="8" type="ORF">JYZ213_LOCUS5628</name>
    <name evidence="9" type="ORF">OXD698_LOCUS11947</name>
</gene>